<feature type="transmembrane region" description="Helical" evidence="2">
    <location>
        <begin position="16"/>
        <end position="33"/>
    </location>
</feature>
<accession>A0ABD3MF89</accession>
<evidence type="ECO:0000256" key="1">
    <source>
        <dbReference type="ARBA" id="ARBA00010271"/>
    </source>
</evidence>
<protein>
    <recommendedName>
        <fullName evidence="3">Exostosin GT47 domain-containing protein</fullName>
    </recommendedName>
</protein>
<evidence type="ECO:0000313" key="5">
    <source>
        <dbReference type="Proteomes" id="UP001530293"/>
    </source>
</evidence>
<evidence type="ECO:0000313" key="4">
    <source>
        <dbReference type="EMBL" id="KAL3761294.1"/>
    </source>
</evidence>
<organism evidence="4 5">
    <name type="scientific">Discostella pseudostelligera</name>
    <dbReference type="NCBI Taxonomy" id="259834"/>
    <lineage>
        <taxon>Eukaryota</taxon>
        <taxon>Sar</taxon>
        <taxon>Stramenopiles</taxon>
        <taxon>Ochrophyta</taxon>
        <taxon>Bacillariophyta</taxon>
        <taxon>Coscinodiscophyceae</taxon>
        <taxon>Thalassiosirophycidae</taxon>
        <taxon>Stephanodiscales</taxon>
        <taxon>Stephanodiscaceae</taxon>
        <taxon>Discostella</taxon>
    </lineage>
</organism>
<keyword evidence="5" id="KW-1185">Reference proteome</keyword>
<dbReference type="PANTHER" id="PTHR11062">
    <property type="entry name" value="EXOSTOSIN HEPARAN SULFATE GLYCOSYLTRANSFERASE -RELATED"/>
    <property type="match status" value="1"/>
</dbReference>
<feature type="domain" description="Exostosin GT47" evidence="3">
    <location>
        <begin position="230"/>
        <end position="371"/>
    </location>
</feature>
<evidence type="ECO:0000259" key="3">
    <source>
        <dbReference type="Pfam" id="PF03016"/>
    </source>
</evidence>
<dbReference type="InterPro" id="IPR040911">
    <property type="entry name" value="Exostosin_GT47"/>
</dbReference>
<gene>
    <name evidence="4" type="ORF">ACHAWU_010207</name>
</gene>
<comment type="similarity">
    <text evidence="1">Belongs to the glycosyltransferase 47 family.</text>
</comment>
<keyword evidence="2" id="KW-0472">Membrane</keyword>
<keyword evidence="2" id="KW-1133">Transmembrane helix</keyword>
<dbReference type="AlphaFoldDB" id="A0ABD3MF89"/>
<sequence length="428" mass="48373">MNSVAARTKRRTQSPAFAIILLFLVYELFQFSYQHGQWVVFSPSQPNSSWQSKDESTTITNLFVVQNFEVVTTNYGWSSTSTHDAGKNSSRRIVTGEFYRSIISHLRYNASAWADLEKHPDPSRRLIVFMDVDTCLEMNYPFYGTKDWLVNMEDGYPDRYWNSIFEDNCPLIARASNSPALLANPDSRLIILDCSGGSHLHLTKACAGDNSTFQNDQVTVAYISIDKRRVRPFLHTGLPPPAIKYANLSEVERSSVKMCKYRKYLFSFQGRDVGGRKDLFRNIEQFNGTYVKLLNQKSYLGDLHKGGDDSNNYIKILTQSVFAGAPRGDQLFSYRLSEILSAGAIPVMYNSEYLLPFHGVINWTDCAVLIEPGQDTLDIITAISPDRVCEMQNCALGAWDKYVSSRTGWVRGLIDVALSLPPNNYNAS</sequence>
<evidence type="ECO:0000256" key="2">
    <source>
        <dbReference type="SAM" id="Phobius"/>
    </source>
</evidence>
<dbReference type="Pfam" id="PF03016">
    <property type="entry name" value="Exostosin_GT47"/>
    <property type="match status" value="1"/>
</dbReference>
<comment type="caution">
    <text evidence="4">The sequence shown here is derived from an EMBL/GenBank/DDBJ whole genome shotgun (WGS) entry which is preliminary data.</text>
</comment>
<dbReference type="EMBL" id="JALLBG020000152">
    <property type="protein sequence ID" value="KAL3761294.1"/>
    <property type="molecule type" value="Genomic_DNA"/>
</dbReference>
<proteinExistence type="inferred from homology"/>
<reference evidence="4 5" key="1">
    <citation type="submission" date="2024-10" db="EMBL/GenBank/DDBJ databases">
        <title>Updated reference genomes for cyclostephanoid diatoms.</title>
        <authorList>
            <person name="Roberts W.R."/>
            <person name="Alverson A.J."/>
        </authorList>
    </citation>
    <scope>NUCLEOTIDE SEQUENCE [LARGE SCALE GENOMIC DNA]</scope>
    <source>
        <strain evidence="4 5">AJA232-27</strain>
    </source>
</reference>
<dbReference type="Proteomes" id="UP001530293">
    <property type="component" value="Unassembled WGS sequence"/>
</dbReference>
<dbReference type="InterPro" id="IPR004263">
    <property type="entry name" value="Exostosin"/>
</dbReference>
<keyword evidence="2" id="KW-0812">Transmembrane</keyword>
<name>A0ABD3MF89_9STRA</name>